<evidence type="ECO:0000313" key="1">
    <source>
        <dbReference type="EMBL" id="MBB6428881.1"/>
    </source>
</evidence>
<evidence type="ECO:0008006" key="3">
    <source>
        <dbReference type="Google" id="ProtNLM"/>
    </source>
</evidence>
<gene>
    <name evidence="1" type="ORF">HNQ40_000687</name>
</gene>
<dbReference type="EMBL" id="JACHGY010000001">
    <property type="protein sequence ID" value="MBB6428881.1"/>
    <property type="molecule type" value="Genomic_DNA"/>
</dbReference>
<accession>A0A7X0LJR5</accession>
<dbReference type="RefSeq" id="WP_184676417.1">
    <property type="nucleotide sequence ID" value="NZ_JACHGY010000001.1"/>
</dbReference>
<evidence type="ECO:0000313" key="2">
    <source>
        <dbReference type="Proteomes" id="UP000541810"/>
    </source>
</evidence>
<comment type="caution">
    <text evidence="1">The sequence shown here is derived from an EMBL/GenBank/DDBJ whole genome shotgun (WGS) entry which is preliminary data.</text>
</comment>
<organism evidence="1 2">
    <name type="scientific">Algisphaera agarilytica</name>
    <dbReference type="NCBI Taxonomy" id="1385975"/>
    <lineage>
        <taxon>Bacteria</taxon>
        <taxon>Pseudomonadati</taxon>
        <taxon>Planctomycetota</taxon>
        <taxon>Phycisphaerae</taxon>
        <taxon>Phycisphaerales</taxon>
        <taxon>Phycisphaeraceae</taxon>
        <taxon>Algisphaera</taxon>
    </lineage>
</organism>
<dbReference type="Proteomes" id="UP000541810">
    <property type="component" value="Unassembled WGS sequence"/>
</dbReference>
<sequence>MQELIAKLTAELGIDEKQAEGGLGLIMKLFKDQLGGEDFEKIKEAVPGAEALADGAAEGGEGSGGGLMSVVGSIAGALGGEKFEGVASLAGGFDKLGLDASMVTQFLPKVMEFLEAKGGGDLATLAEKFLGGSK</sequence>
<dbReference type="Pfam" id="PF11075">
    <property type="entry name" value="DUF2780"/>
    <property type="match status" value="1"/>
</dbReference>
<reference evidence="1 2" key="1">
    <citation type="submission" date="2020-08" db="EMBL/GenBank/DDBJ databases">
        <title>Genomic Encyclopedia of Type Strains, Phase IV (KMG-IV): sequencing the most valuable type-strain genomes for metagenomic binning, comparative biology and taxonomic classification.</title>
        <authorList>
            <person name="Goeker M."/>
        </authorList>
    </citation>
    <scope>NUCLEOTIDE SEQUENCE [LARGE SCALE GENOMIC DNA]</scope>
    <source>
        <strain evidence="1 2">DSM 103725</strain>
    </source>
</reference>
<dbReference type="InterPro" id="IPR021302">
    <property type="entry name" value="DUF2780_VcgC/VcgE"/>
</dbReference>
<keyword evidence="2" id="KW-1185">Reference proteome</keyword>
<name>A0A7X0LJR5_9BACT</name>
<protein>
    <recommendedName>
        <fullName evidence="3">DUF2780 domain-containing protein</fullName>
    </recommendedName>
</protein>
<proteinExistence type="predicted"/>
<dbReference type="AlphaFoldDB" id="A0A7X0LJR5"/>